<keyword evidence="4 6" id="KW-0238">DNA-binding</keyword>
<dbReference type="PROSITE" id="PS01063">
    <property type="entry name" value="SIGMA70_ECF"/>
    <property type="match status" value="1"/>
</dbReference>
<reference evidence="9 10" key="1">
    <citation type="submission" date="2016-10" db="EMBL/GenBank/DDBJ databases">
        <authorList>
            <person name="de Groot N.N."/>
        </authorList>
    </citation>
    <scope>NUCLEOTIDE SEQUENCE [LARGE SCALE GENOMIC DNA]</scope>
    <source>
        <strain evidence="9 10">IBRC-M 10780</strain>
    </source>
</reference>
<dbReference type="InterPro" id="IPR000838">
    <property type="entry name" value="RNA_pol_sigma70_ECF_CS"/>
</dbReference>
<evidence type="ECO:0000313" key="9">
    <source>
        <dbReference type="EMBL" id="SET33761.1"/>
    </source>
</evidence>
<keyword evidence="2 6" id="KW-0805">Transcription regulation</keyword>
<dbReference type="GO" id="GO:0016987">
    <property type="term" value="F:sigma factor activity"/>
    <property type="evidence" value="ECO:0007669"/>
    <property type="project" value="UniProtKB-KW"/>
</dbReference>
<dbReference type="SUPFAM" id="SSF88946">
    <property type="entry name" value="Sigma2 domain of RNA polymerase sigma factors"/>
    <property type="match status" value="1"/>
</dbReference>
<dbReference type="GO" id="GO:0006352">
    <property type="term" value="P:DNA-templated transcription initiation"/>
    <property type="evidence" value="ECO:0007669"/>
    <property type="project" value="InterPro"/>
</dbReference>
<evidence type="ECO:0000259" key="8">
    <source>
        <dbReference type="Pfam" id="PF08281"/>
    </source>
</evidence>
<keyword evidence="3 6" id="KW-0731">Sigma factor</keyword>
<organism evidence="9 10">
    <name type="scientific">Oceanobacillus limi</name>
    <dbReference type="NCBI Taxonomy" id="930131"/>
    <lineage>
        <taxon>Bacteria</taxon>
        <taxon>Bacillati</taxon>
        <taxon>Bacillota</taxon>
        <taxon>Bacilli</taxon>
        <taxon>Bacillales</taxon>
        <taxon>Bacillaceae</taxon>
        <taxon>Oceanobacillus</taxon>
    </lineage>
</organism>
<dbReference type="SUPFAM" id="SSF88659">
    <property type="entry name" value="Sigma3 and sigma4 domains of RNA polymerase sigma factors"/>
    <property type="match status" value="1"/>
</dbReference>
<evidence type="ECO:0000259" key="7">
    <source>
        <dbReference type="Pfam" id="PF04542"/>
    </source>
</evidence>
<evidence type="ECO:0000256" key="3">
    <source>
        <dbReference type="ARBA" id="ARBA00023082"/>
    </source>
</evidence>
<dbReference type="NCBIfam" id="TIGR02937">
    <property type="entry name" value="sigma70-ECF"/>
    <property type="match status" value="1"/>
</dbReference>
<sequence>MDEGQLIQLVKEKDEIAFEMLVDKYKPVVERFAFQFGITPEYIPDIVQETFIKVYRKIHQYNTGKLSTWIYRITLNSARDHFRKQKRDQRLLSKAKEKQHMEEKYRFYFEKEEHIWLHECLQELDPKYRTPLILFYFHDASYEEIAAILKIKPSVVKTRLHRAKRLLKKEFEKFGIQEVYLHG</sequence>
<keyword evidence="5 6" id="KW-0804">Transcription</keyword>
<dbReference type="EMBL" id="FOHE01000009">
    <property type="protein sequence ID" value="SET33761.1"/>
    <property type="molecule type" value="Genomic_DNA"/>
</dbReference>
<feature type="domain" description="RNA polymerase sigma factor 70 region 4 type 2" evidence="8">
    <location>
        <begin position="116"/>
        <end position="167"/>
    </location>
</feature>
<evidence type="ECO:0000256" key="4">
    <source>
        <dbReference type="ARBA" id="ARBA00023125"/>
    </source>
</evidence>
<accession>A0A1I0DML4</accession>
<feature type="domain" description="RNA polymerase sigma-70 region 2" evidence="7">
    <location>
        <begin position="21"/>
        <end position="87"/>
    </location>
</feature>
<gene>
    <name evidence="9" type="ORF">SAMN05216389_10945</name>
</gene>
<dbReference type="Proteomes" id="UP000198618">
    <property type="component" value="Unassembled WGS sequence"/>
</dbReference>
<evidence type="ECO:0000256" key="6">
    <source>
        <dbReference type="RuleBase" id="RU000716"/>
    </source>
</evidence>
<dbReference type="CDD" id="cd06171">
    <property type="entry name" value="Sigma70_r4"/>
    <property type="match status" value="1"/>
</dbReference>
<dbReference type="Gene3D" id="1.10.1740.10">
    <property type="match status" value="1"/>
</dbReference>
<dbReference type="PANTHER" id="PTHR43133">
    <property type="entry name" value="RNA POLYMERASE ECF-TYPE SIGMA FACTO"/>
    <property type="match status" value="1"/>
</dbReference>
<dbReference type="InterPro" id="IPR014284">
    <property type="entry name" value="RNA_pol_sigma-70_dom"/>
</dbReference>
<dbReference type="PANTHER" id="PTHR43133:SF60">
    <property type="entry name" value="RNA POLYMERASE SIGMA FACTOR SIGV"/>
    <property type="match status" value="1"/>
</dbReference>
<dbReference type="InterPro" id="IPR013249">
    <property type="entry name" value="RNA_pol_sigma70_r4_t2"/>
</dbReference>
<dbReference type="InterPro" id="IPR039425">
    <property type="entry name" value="RNA_pol_sigma-70-like"/>
</dbReference>
<dbReference type="Gene3D" id="1.10.10.10">
    <property type="entry name" value="Winged helix-like DNA-binding domain superfamily/Winged helix DNA-binding domain"/>
    <property type="match status" value="1"/>
</dbReference>
<dbReference type="RefSeq" id="WP_244513492.1">
    <property type="nucleotide sequence ID" value="NZ_FOHE01000009.1"/>
</dbReference>
<keyword evidence="10" id="KW-1185">Reference proteome</keyword>
<dbReference type="AlphaFoldDB" id="A0A1I0DML4"/>
<proteinExistence type="inferred from homology"/>
<dbReference type="Pfam" id="PF08281">
    <property type="entry name" value="Sigma70_r4_2"/>
    <property type="match status" value="1"/>
</dbReference>
<evidence type="ECO:0000256" key="5">
    <source>
        <dbReference type="ARBA" id="ARBA00023163"/>
    </source>
</evidence>
<dbReference type="Pfam" id="PF04542">
    <property type="entry name" value="Sigma70_r2"/>
    <property type="match status" value="1"/>
</dbReference>
<dbReference type="STRING" id="930131.SAMN05216389_10945"/>
<dbReference type="InterPro" id="IPR036388">
    <property type="entry name" value="WH-like_DNA-bd_sf"/>
</dbReference>
<dbReference type="InterPro" id="IPR013324">
    <property type="entry name" value="RNA_pol_sigma_r3/r4-like"/>
</dbReference>
<name>A0A1I0DML4_9BACI</name>
<evidence type="ECO:0000256" key="2">
    <source>
        <dbReference type="ARBA" id="ARBA00023015"/>
    </source>
</evidence>
<protein>
    <recommendedName>
        <fullName evidence="6">RNA polymerase sigma factor</fullName>
    </recommendedName>
</protein>
<dbReference type="GO" id="GO:0006950">
    <property type="term" value="P:response to stress"/>
    <property type="evidence" value="ECO:0007669"/>
    <property type="project" value="UniProtKB-ARBA"/>
</dbReference>
<dbReference type="InterPro" id="IPR013325">
    <property type="entry name" value="RNA_pol_sigma_r2"/>
</dbReference>
<comment type="similarity">
    <text evidence="1 6">Belongs to the sigma-70 factor family. ECF subfamily.</text>
</comment>
<dbReference type="InterPro" id="IPR007627">
    <property type="entry name" value="RNA_pol_sigma70_r2"/>
</dbReference>
<evidence type="ECO:0000256" key="1">
    <source>
        <dbReference type="ARBA" id="ARBA00010641"/>
    </source>
</evidence>
<dbReference type="GO" id="GO:0003677">
    <property type="term" value="F:DNA binding"/>
    <property type="evidence" value="ECO:0007669"/>
    <property type="project" value="UniProtKB-KW"/>
</dbReference>
<evidence type="ECO:0000313" key="10">
    <source>
        <dbReference type="Proteomes" id="UP000198618"/>
    </source>
</evidence>